<dbReference type="InterPro" id="IPR017439">
    <property type="entry name" value="Amidohydrolase"/>
</dbReference>
<dbReference type="RefSeq" id="WP_307244231.1">
    <property type="nucleotide sequence ID" value="NZ_JAUSQZ010000001.1"/>
</dbReference>
<dbReference type="InterPro" id="IPR002933">
    <property type="entry name" value="Peptidase_M20"/>
</dbReference>
<dbReference type="GO" id="GO:0047980">
    <property type="term" value="F:hippurate hydrolase activity"/>
    <property type="evidence" value="ECO:0007669"/>
    <property type="project" value="UniProtKB-EC"/>
</dbReference>
<dbReference type="PANTHER" id="PTHR11014:SF63">
    <property type="entry name" value="METALLOPEPTIDASE, PUTATIVE (AFU_ORTHOLOGUE AFUA_6G09600)-RELATED"/>
    <property type="match status" value="1"/>
</dbReference>
<evidence type="ECO:0000313" key="2">
    <source>
        <dbReference type="EMBL" id="MDP9827764.1"/>
    </source>
</evidence>
<feature type="domain" description="Peptidase M20 dimerisation" evidence="1">
    <location>
        <begin position="191"/>
        <end position="287"/>
    </location>
</feature>
<reference evidence="2 3" key="1">
    <citation type="submission" date="2023-07" db="EMBL/GenBank/DDBJ databases">
        <title>Sequencing the genomes of 1000 actinobacteria strains.</title>
        <authorList>
            <person name="Klenk H.-P."/>
        </authorList>
    </citation>
    <scope>NUCLEOTIDE SEQUENCE [LARGE SCALE GENOMIC DNA]</scope>
    <source>
        <strain evidence="2 3">DSM 44388</strain>
    </source>
</reference>
<evidence type="ECO:0000313" key="3">
    <source>
        <dbReference type="Proteomes" id="UP001235712"/>
    </source>
</evidence>
<protein>
    <submittedName>
        <fullName evidence="2">Hippurate hydrolase</fullName>
        <ecNumber evidence="2">3.5.1.32</ecNumber>
    </submittedName>
</protein>
<dbReference type="Gene3D" id="3.30.70.360">
    <property type="match status" value="1"/>
</dbReference>
<dbReference type="NCBIfam" id="TIGR01891">
    <property type="entry name" value="amidohydrolases"/>
    <property type="match status" value="1"/>
</dbReference>
<dbReference type="InterPro" id="IPR011650">
    <property type="entry name" value="Peptidase_M20_dimer"/>
</dbReference>
<sequence>MKSMPNFLDDVAPLTPHLVALRRRLHTVPEVGLHLMRTQALVLEALNGLDLSVSTGLRLSSVVAVLRGGRPGPVVLLRGDMDALPITESTGLDFASTDGAMHACGHDLHTAGLLGAVRLLHERRADLPGTVVFAFQPGEEGFRGAPLMLQEGLLDEAGERPVAAYAIHVDCASPRGVFSTRPGAMMASSNGITLRVRAAGGHAALPHGGVDPVPVAAEIILAIQTFVTRRIPVGDPAVISATRLASSSSAPNVMPHEVQIDLGVRALSEETLELVTTELPALVTALAAAHRCSVEVGVRRSYPVTRNDPAETTRVVRWLEELHGKEQVNLLETPVMASEDFSFMLEEVPGTLVFLGAQVSPDAAPPLHSPTAVFDDSVLGMQAATLAELAWRRLSA</sequence>
<dbReference type="EC" id="3.5.1.32" evidence="2"/>
<evidence type="ECO:0000259" key="1">
    <source>
        <dbReference type="Pfam" id="PF07687"/>
    </source>
</evidence>
<dbReference type="EMBL" id="JAUSQZ010000001">
    <property type="protein sequence ID" value="MDP9827764.1"/>
    <property type="molecule type" value="Genomic_DNA"/>
</dbReference>
<dbReference type="Proteomes" id="UP001235712">
    <property type="component" value="Unassembled WGS sequence"/>
</dbReference>
<dbReference type="SUPFAM" id="SSF53187">
    <property type="entry name" value="Zn-dependent exopeptidases"/>
    <property type="match status" value="1"/>
</dbReference>
<dbReference type="InterPro" id="IPR036264">
    <property type="entry name" value="Bact_exopeptidase_dim_dom"/>
</dbReference>
<proteinExistence type="predicted"/>
<dbReference type="Gene3D" id="3.40.630.10">
    <property type="entry name" value="Zn peptidases"/>
    <property type="match status" value="1"/>
</dbReference>
<keyword evidence="2" id="KW-0378">Hydrolase</keyword>
<dbReference type="CDD" id="cd03886">
    <property type="entry name" value="M20_Acy1"/>
    <property type="match status" value="1"/>
</dbReference>
<dbReference type="SUPFAM" id="SSF55031">
    <property type="entry name" value="Bacterial exopeptidase dimerisation domain"/>
    <property type="match status" value="1"/>
</dbReference>
<name>A0ABT9P4Z2_9ACTN</name>
<dbReference type="PIRSF" id="PIRSF005962">
    <property type="entry name" value="Pept_M20D_amidohydro"/>
    <property type="match status" value="1"/>
</dbReference>
<gene>
    <name evidence="2" type="ORF">J2S57_003513</name>
</gene>
<organism evidence="2 3">
    <name type="scientific">Kineosporia succinea</name>
    <dbReference type="NCBI Taxonomy" id="84632"/>
    <lineage>
        <taxon>Bacteria</taxon>
        <taxon>Bacillati</taxon>
        <taxon>Actinomycetota</taxon>
        <taxon>Actinomycetes</taxon>
        <taxon>Kineosporiales</taxon>
        <taxon>Kineosporiaceae</taxon>
        <taxon>Kineosporia</taxon>
    </lineage>
</organism>
<comment type="caution">
    <text evidence="2">The sequence shown here is derived from an EMBL/GenBank/DDBJ whole genome shotgun (WGS) entry which is preliminary data.</text>
</comment>
<keyword evidence="3" id="KW-1185">Reference proteome</keyword>
<accession>A0ABT9P4Z2</accession>
<dbReference type="Pfam" id="PF07687">
    <property type="entry name" value="M20_dimer"/>
    <property type="match status" value="1"/>
</dbReference>
<dbReference type="Pfam" id="PF01546">
    <property type="entry name" value="Peptidase_M20"/>
    <property type="match status" value="1"/>
</dbReference>
<dbReference type="PANTHER" id="PTHR11014">
    <property type="entry name" value="PEPTIDASE M20 FAMILY MEMBER"/>
    <property type="match status" value="1"/>
</dbReference>